<name>A0ABZ0VES9_9MICO</name>
<organism evidence="1 2">
    <name type="scientific">Microbacterium invictum</name>
    <dbReference type="NCBI Taxonomy" id="515415"/>
    <lineage>
        <taxon>Bacteria</taxon>
        <taxon>Bacillati</taxon>
        <taxon>Actinomycetota</taxon>
        <taxon>Actinomycetes</taxon>
        <taxon>Micrococcales</taxon>
        <taxon>Microbacteriaceae</taxon>
        <taxon>Microbacterium</taxon>
    </lineage>
</organism>
<proteinExistence type="predicted"/>
<dbReference type="RefSeq" id="WP_322411459.1">
    <property type="nucleotide sequence ID" value="NZ_CP139779.1"/>
</dbReference>
<evidence type="ECO:0000313" key="1">
    <source>
        <dbReference type="EMBL" id="WQB71342.1"/>
    </source>
</evidence>
<keyword evidence="2" id="KW-1185">Reference proteome</keyword>
<reference evidence="1 2" key="1">
    <citation type="submission" date="2023-06" db="EMBL/GenBank/DDBJ databases">
        <title>Rock-solubilizing bacteria, Microbacterium invictum, promotes re-establishment of vegetation in rocky wasteland by accelerating rock bio-weathering and reshaping soil bacterial community.</title>
        <authorList>
            <person name="Liu C."/>
        </authorList>
    </citation>
    <scope>NUCLEOTIDE SEQUENCE [LARGE SCALE GENOMIC DNA]</scope>
    <source>
        <strain evidence="1 2">X-18</strain>
    </source>
</reference>
<evidence type="ECO:0000313" key="2">
    <source>
        <dbReference type="Proteomes" id="UP001324533"/>
    </source>
</evidence>
<dbReference type="Proteomes" id="UP001324533">
    <property type="component" value="Chromosome"/>
</dbReference>
<accession>A0ABZ0VES9</accession>
<gene>
    <name evidence="1" type="ORF">T9R20_05075</name>
</gene>
<dbReference type="EMBL" id="CP139779">
    <property type="protein sequence ID" value="WQB71342.1"/>
    <property type="molecule type" value="Genomic_DNA"/>
</dbReference>
<protein>
    <submittedName>
        <fullName evidence="1">Uncharacterized protein</fullName>
    </submittedName>
</protein>
<sequence length="285" mass="31675">MQPWRPWDATDEEYAELMVIREPVPVTLEAPIRHWLEQYFAERSPYGVVNPHVVHGIETALRVRLGLTDPRPGELADDVMTRGDQFILRVVDLLISDYEPDNWGRMPQGMAILAQHMEMSSSAVQISVVDDVFRIGRRMPEGIEDAVQRAVDDSNATAGQHLAKAWLEMRALEPDASKVLREAIQAVEAAGGPIVIPKDKRPQLSKIVGALRDQKGWGLVLARRDDDHPDHQAVLVGMLETLAFAEQHRHSGHGYSETEAVGHVELAATLVGWFSAGVIVRREGG</sequence>